<proteinExistence type="predicted"/>
<reference evidence="3 4" key="1">
    <citation type="journal article" date="2017" name="ISME J.">
        <title>Energy and carbon metabolisms in a deep terrestrial subsurface fluid microbial community.</title>
        <authorList>
            <person name="Momper L."/>
            <person name="Jungbluth S.P."/>
            <person name="Lee M.D."/>
            <person name="Amend J.P."/>
        </authorList>
    </citation>
    <scope>NUCLEOTIDE SEQUENCE [LARGE SCALE GENOMIC DNA]</scope>
    <source>
        <strain evidence="3">SURF_5</strain>
    </source>
</reference>
<protein>
    <recommendedName>
        <fullName evidence="5">B box-type domain-containing protein</fullName>
    </recommendedName>
</protein>
<dbReference type="AlphaFoldDB" id="A0A3A4NF13"/>
<dbReference type="InterPro" id="IPR011990">
    <property type="entry name" value="TPR-like_helical_dom_sf"/>
</dbReference>
<name>A0A3A4NF13_ABYX5</name>
<feature type="transmembrane region" description="Helical" evidence="2">
    <location>
        <begin position="101"/>
        <end position="121"/>
    </location>
</feature>
<dbReference type="Proteomes" id="UP000265882">
    <property type="component" value="Unassembled WGS sequence"/>
</dbReference>
<evidence type="ECO:0000313" key="4">
    <source>
        <dbReference type="Proteomes" id="UP000265882"/>
    </source>
</evidence>
<sequence>MSEKQEKKRPKNKLNAEAAAPPHDRITNAVTDLLHNIQTTADYRCVNHPARIATAVCESCGADLCARCYVIRRNKIMCAKCMTFRDEVLAGSRFGGRIKKLLIHPLTLAVVLAVVLANILLTCGKIQRKGLLGGGLPANTAEAEERFRLETILFLQKAYRIEEYADSLKAHGRSLEATQEYERARLILESMKVRHSGRWEEHAIALACARLLSKAEQQQSAVAIYEKLVNLSGDDKTFPVIAEFHLAQLLEDSQPDQALAIYKRLVKDVRFVPETFSRFLNVMARPEGPYNYETRIASYTRTNFDFETVEYETFLKMGHLLISLNRHGDAEYWLWLIVDAIPGSRTAEEARLELRRIESVQRGTRNDERQNEVEVERKEKVEIIHFE</sequence>
<keyword evidence="2" id="KW-0812">Transmembrane</keyword>
<dbReference type="EMBL" id="QZKU01000087">
    <property type="protein sequence ID" value="RJP19593.1"/>
    <property type="molecule type" value="Genomic_DNA"/>
</dbReference>
<keyword evidence="2" id="KW-1133">Transmembrane helix</keyword>
<gene>
    <name evidence="3" type="ORF">C4520_12675</name>
</gene>
<evidence type="ECO:0000256" key="2">
    <source>
        <dbReference type="SAM" id="Phobius"/>
    </source>
</evidence>
<evidence type="ECO:0008006" key="5">
    <source>
        <dbReference type="Google" id="ProtNLM"/>
    </source>
</evidence>
<keyword evidence="2" id="KW-0472">Membrane</keyword>
<organism evidence="3 4">
    <name type="scientific">Abyssobacteria bacterium (strain SURF_5)</name>
    <dbReference type="NCBI Taxonomy" id="2093360"/>
    <lineage>
        <taxon>Bacteria</taxon>
        <taxon>Pseudomonadati</taxon>
        <taxon>Candidatus Hydrogenedentota</taxon>
        <taxon>Candidatus Abyssobacteria</taxon>
    </lineage>
</organism>
<dbReference type="SUPFAM" id="SSF48452">
    <property type="entry name" value="TPR-like"/>
    <property type="match status" value="1"/>
</dbReference>
<feature type="region of interest" description="Disordered" evidence="1">
    <location>
        <begin position="1"/>
        <end position="20"/>
    </location>
</feature>
<comment type="caution">
    <text evidence="3">The sequence shown here is derived from an EMBL/GenBank/DDBJ whole genome shotgun (WGS) entry which is preliminary data.</text>
</comment>
<evidence type="ECO:0000256" key="1">
    <source>
        <dbReference type="SAM" id="MobiDB-lite"/>
    </source>
</evidence>
<evidence type="ECO:0000313" key="3">
    <source>
        <dbReference type="EMBL" id="RJP19593.1"/>
    </source>
</evidence>
<accession>A0A3A4NF13</accession>